<name>A0A0G4IDS8_9ALVE</name>
<sequence>MSSQDDPPSKDFPEWDGWNVKDIEGSHMTYKALLRSTNWYTEEEITRLGQLALRSQTEKWKSVLQSKYMERFDSFGPAQSKWAEDRFTLFLKQQEKSVAEKDAYRHLVDSFLDDFVKTELGEDVVCRFHGSSVSGLCIGDSDVDLVLCLYGNTKRAFQERAVKRMQKDAAKALQQQPQTRHRVIFWGRRVMARAWRMDAQAALDLTSTNEYEVSDRVLSVSAILFLAKALCKKNACGGYRLAQRAKSGKEKRDKDVDTRIFAGCPVLVAQFVWWDDMGVEKRLRLNVSLFDIKAVTNTVFLRDLVSLEDRIGK</sequence>
<dbReference type="InterPro" id="IPR054708">
    <property type="entry name" value="MTPAP-like_central"/>
</dbReference>
<dbReference type="Gene3D" id="3.30.460.10">
    <property type="entry name" value="Beta Polymerase, domain 2"/>
    <property type="match status" value="1"/>
</dbReference>
<organism evidence="2">
    <name type="scientific">Chromera velia CCMP2878</name>
    <dbReference type="NCBI Taxonomy" id="1169474"/>
    <lineage>
        <taxon>Eukaryota</taxon>
        <taxon>Sar</taxon>
        <taxon>Alveolata</taxon>
        <taxon>Colpodellida</taxon>
        <taxon>Chromeraceae</taxon>
        <taxon>Chromera</taxon>
    </lineage>
</organism>
<evidence type="ECO:0000313" key="2">
    <source>
        <dbReference type="EMBL" id="CEM55254.1"/>
    </source>
</evidence>
<dbReference type="Pfam" id="PF22600">
    <property type="entry name" value="MTPAP-like_central"/>
    <property type="match status" value="1"/>
</dbReference>
<reference evidence="2" key="1">
    <citation type="submission" date="2014-11" db="EMBL/GenBank/DDBJ databases">
        <authorList>
            <person name="Otto D Thomas"/>
            <person name="Naeem Raeece"/>
        </authorList>
    </citation>
    <scope>NUCLEOTIDE SEQUENCE</scope>
</reference>
<accession>A0A0G4IDS8</accession>
<dbReference type="AlphaFoldDB" id="A0A0G4IDS8"/>
<dbReference type="SUPFAM" id="SSF81301">
    <property type="entry name" value="Nucleotidyltransferase"/>
    <property type="match status" value="1"/>
</dbReference>
<gene>
    <name evidence="2" type="ORF">Cvel_13392</name>
</gene>
<dbReference type="EMBL" id="CDMZ01005857">
    <property type="protein sequence ID" value="CEM55254.1"/>
    <property type="molecule type" value="Genomic_DNA"/>
</dbReference>
<dbReference type="InterPro" id="IPR043519">
    <property type="entry name" value="NT_sf"/>
</dbReference>
<evidence type="ECO:0000259" key="1">
    <source>
        <dbReference type="Pfam" id="PF22600"/>
    </source>
</evidence>
<proteinExistence type="predicted"/>
<dbReference type="VEuPathDB" id="CryptoDB:Cvel_13392"/>
<protein>
    <recommendedName>
        <fullName evidence="1">Poly(A) RNA polymerase mitochondrial-like central palm domain-containing protein</fullName>
    </recommendedName>
</protein>
<feature type="domain" description="Poly(A) RNA polymerase mitochondrial-like central palm" evidence="1">
    <location>
        <begin position="90"/>
        <end position="209"/>
    </location>
</feature>